<accession>A0A3Q7HZ17</accession>
<keyword evidence="2" id="KW-1185">Reference proteome</keyword>
<sequence length="123" mass="13703">MERCLGVAFHATDPRPQISAWLVEPHVVMRHTPIISRSSVDPYTDTIDIFESLCLGIKVALAAGLDKDVEDSEGMTTLHFACGYDECSQEFGASIMQEKNLVDYNPAQSIINKHLPCNYRSVM</sequence>
<evidence type="ECO:0000313" key="1">
    <source>
        <dbReference type="EnsemblPlants" id="Solyc09g015505.1.1"/>
    </source>
</evidence>
<proteinExistence type="predicted"/>
<protein>
    <submittedName>
        <fullName evidence="1">Uncharacterized protein</fullName>
    </submittedName>
</protein>
<dbReference type="AlphaFoldDB" id="A0A3Q7HZ17"/>
<organism evidence="1">
    <name type="scientific">Solanum lycopersicum</name>
    <name type="common">Tomato</name>
    <name type="synonym">Lycopersicon esculentum</name>
    <dbReference type="NCBI Taxonomy" id="4081"/>
    <lineage>
        <taxon>Eukaryota</taxon>
        <taxon>Viridiplantae</taxon>
        <taxon>Streptophyta</taxon>
        <taxon>Embryophyta</taxon>
        <taxon>Tracheophyta</taxon>
        <taxon>Spermatophyta</taxon>
        <taxon>Magnoliopsida</taxon>
        <taxon>eudicotyledons</taxon>
        <taxon>Gunneridae</taxon>
        <taxon>Pentapetalae</taxon>
        <taxon>asterids</taxon>
        <taxon>lamiids</taxon>
        <taxon>Solanales</taxon>
        <taxon>Solanaceae</taxon>
        <taxon>Solanoideae</taxon>
        <taxon>Solaneae</taxon>
        <taxon>Solanum</taxon>
        <taxon>Solanum subgen. Lycopersicon</taxon>
    </lineage>
</organism>
<reference evidence="1" key="1">
    <citation type="journal article" date="2012" name="Nature">
        <title>The tomato genome sequence provides insights into fleshy fruit evolution.</title>
        <authorList>
            <consortium name="Tomato Genome Consortium"/>
        </authorList>
    </citation>
    <scope>NUCLEOTIDE SEQUENCE [LARGE SCALE GENOMIC DNA]</scope>
    <source>
        <strain evidence="1">cv. Heinz 1706</strain>
    </source>
</reference>
<dbReference type="EnsemblPlants" id="Solyc09g015505.1.1">
    <property type="protein sequence ID" value="Solyc09g015505.1.1"/>
    <property type="gene ID" value="Solyc09g015505.1"/>
</dbReference>
<dbReference type="Gramene" id="Solyc09g015505.1.1">
    <property type="protein sequence ID" value="Solyc09g015505.1.1"/>
    <property type="gene ID" value="Solyc09g015505.1"/>
</dbReference>
<dbReference type="STRING" id="4081.A0A3Q7HZ17"/>
<dbReference type="InParanoid" id="A0A3Q7HZ17"/>
<name>A0A3Q7HZ17_SOLLC</name>
<dbReference type="Proteomes" id="UP000004994">
    <property type="component" value="Chromosome 9"/>
</dbReference>
<evidence type="ECO:0000313" key="2">
    <source>
        <dbReference type="Proteomes" id="UP000004994"/>
    </source>
</evidence>
<reference evidence="1" key="2">
    <citation type="submission" date="2019-01" db="UniProtKB">
        <authorList>
            <consortium name="EnsemblPlants"/>
        </authorList>
    </citation>
    <scope>IDENTIFICATION</scope>
    <source>
        <strain evidence="1">cv. Heinz 1706</strain>
    </source>
</reference>